<feature type="transmembrane region" description="Helical" evidence="6">
    <location>
        <begin position="87"/>
        <end position="106"/>
    </location>
</feature>
<feature type="transmembrane region" description="Helical" evidence="6">
    <location>
        <begin position="211"/>
        <end position="236"/>
    </location>
</feature>
<comment type="subcellular location">
    <subcellularLocation>
        <location evidence="1">Cell membrane</location>
        <topology evidence="1">Multi-pass membrane protein</topology>
    </subcellularLocation>
</comment>
<evidence type="ECO:0008006" key="9">
    <source>
        <dbReference type="Google" id="ProtNLM"/>
    </source>
</evidence>
<dbReference type="InterPro" id="IPR001851">
    <property type="entry name" value="ABC_transp_permease"/>
</dbReference>
<sequence length="321" mass="34770">MSRFPLSIRILALLLVPALLVPFFPQVVYPVFVMKVLCFALFALAFNLLTGFTGLVSFGHAAFFGWAGYAAGQMMILYGAAGLPPELAMLCGVAMAAAIGYAIGWLAIRRTGIYFAMITLALSQVAYFMAVQVKWTRGEDGMQGIPRGKFLGLVDLSSDTHMYYFALGVFVLGFLFVYRVIHSPFGQVLKTIRDNAPRAISLGYDTDRCKLLAFVLSASVAGLAGSLKALVLQLVALNDVSLATSTEVLLMTLLGGIGTVWGPVVGATLVVSLQNYLATLGDVVTIVIGLIFVLCVSFFRRGFVGEWLAYTQWRKTKENNN</sequence>
<feature type="transmembrane region" description="Helical" evidence="6">
    <location>
        <begin position="113"/>
        <end position="133"/>
    </location>
</feature>
<dbReference type="AlphaFoldDB" id="A0A6S6ZUF5"/>
<evidence type="ECO:0000256" key="4">
    <source>
        <dbReference type="ARBA" id="ARBA00022989"/>
    </source>
</evidence>
<dbReference type="InterPro" id="IPR043428">
    <property type="entry name" value="LivM-like"/>
</dbReference>
<evidence type="ECO:0000256" key="3">
    <source>
        <dbReference type="ARBA" id="ARBA00022692"/>
    </source>
</evidence>
<evidence type="ECO:0000256" key="6">
    <source>
        <dbReference type="SAM" id="Phobius"/>
    </source>
</evidence>
<evidence type="ECO:0000313" key="7">
    <source>
        <dbReference type="EMBL" id="CAB3691625.1"/>
    </source>
</evidence>
<evidence type="ECO:0000256" key="1">
    <source>
        <dbReference type="ARBA" id="ARBA00004651"/>
    </source>
</evidence>
<organism evidence="7 8">
    <name type="scientific">Achromobacter deleyi</name>
    <dbReference type="NCBI Taxonomy" id="1353891"/>
    <lineage>
        <taxon>Bacteria</taxon>
        <taxon>Pseudomonadati</taxon>
        <taxon>Pseudomonadota</taxon>
        <taxon>Betaproteobacteria</taxon>
        <taxon>Burkholderiales</taxon>
        <taxon>Alcaligenaceae</taxon>
        <taxon>Achromobacter</taxon>
    </lineage>
</organism>
<keyword evidence="5 6" id="KW-0472">Membrane</keyword>
<dbReference type="GO" id="GO:0015658">
    <property type="term" value="F:branched-chain amino acid transmembrane transporter activity"/>
    <property type="evidence" value="ECO:0007669"/>
    <property type="project" value="InterPro"/>
</dbReference>
<keyword evidence="3 6" id="KW-0812">Transmembrane</keyword>
<dbReference type="Proteomes" id="UP000494111">
    <property type="component" value="Unassembled WGS sequence"/>
</dbReference>
<name>A0A6S6ZUF5_9BURK</name>
<feature type="transmembrane region" description="Helical" evidence="6">
    <location>
        <begin position="277"/>
        <end position="299"/>
    </location>
</feature>
<evidence type="ECO:0000256" key="2">
    <source>
        <dbReference type="ARBA" id="ARBA00022475"/>
    </source>
</evidence>
<dbReference type="Pfam" id="PF02653">
    <property type="entry name" value="BPD_transp_2"/>
    <property type="match status" value="1"/>
</dbReference>
<keyword evidence="4 6" id="KW-1133">Transmembrane helix</keyword>
<dbReference type="GO" id="GO:0005886">
    <property type="term" value="C:plasma membrane"/>
    <property type="evidence" value="ECO:0007669"/>
    <property type="project" value="UniProtKB-SubCell"/>
</dbReference>
<feature type="transmembrane region" description="Helical" evidence="6">
    <location>
        <begin position="248"/>
        <end position="270"/>
    </location>
</feature>
<evidence type="ECO:0000256" key="5">
    <source>
        <dbReference type="ARBA" id="ARBA00023136"/>
    </source>
</evidence>
<dbReference type="PANTHER" id="PTHR30482:SF17">
    <property type="entry name" value="ABC TRANSPORTER ATP-BINDING PROTEIN"/>
    <property type="match status" value="1"/>
</dbReference>
<keyword evidence="2" id="KW-1003">Cell membrane</keyword>
<dbReference type="PANTHER" id="PTHR30482">
    <property type="entry name" value="HIGH-AFFINITY BRANCHED-CHAIN AMINO ACID TRANSPORT SYSTEM PERMEASE"/>
    <property type="match status" value="1"/>
</dbReference>
<proteinExistence type="predicted"/>
<dbReference type="EMBL" id="CADIJO010000006">
    <property type="protein sequence ID" value="CAB3691625.1"/>
    <property type="molecule type" value="Genomic_DNA"/>
</dbReference>
<feature type="transmembrane region" description="Helical" evidence="6">
    <location>
        <begin position="162"/>
        <end position="181"/>
    </location>
</feature>
<dbReference type="RefSeq" id="WP_025137501.1">
    <property type="nucleotide sequence ID" value="NZ_CADIJO010000006.1"/>
</dbReference>
<accession>A0A6S6ZUF5</accession>
<dbReference type="CDD" id="cd06581">
    <property type="entry name" value="TM_PBP1_LivM_like"/>
    <property type="match status" value="1"/>
</dbReference>
<protein>
    <recommendedName>
        <fullName evidence="9">Branched-chain amino acid ABC transporter permease</fullName>
    </recommendedName>
</protein>
<gene>
    <name evidence="7" type="ORF">LMG3458_02159</name>
</gene>
<evidence type="ECO:0000313" key="8">
    <source>
        <dbReference type="Proteomes" id="UP000494111"/>
    </source>
</evidence>
<reference evidence="7 8" key="1">
    <citation type="submission" date="2020-04" db="EMBL/GenBank/DDBJ databases">
        <authorList>
            <person name="De Canck E."/>
        </authorList>
    </citation>
    <scope>NUCLEOTIDE SEQUENCE [LARGE SCALE GENOMIC DNA]</scope>
    <source>
        <strain evidence="7 8">LMG 3458</strain>
    </source>
</reference>